<dbReference type="Proteomes" id="UP000887540">
    <property type="component" value="Unplaced"/>
</dbReference>
<comment type="subcellular location">
    <subcellularLocation>
        <location evidence="1">Nucleus</location>
        <location evidence="1">Nucleolus</location>
    </subcellularLocation>
</comment>
<evidence type="ECO:0000256" key="1">
    <source>
        <dbReference type="ARBA" id="ARBA00004604"/>
    </source>
</evidence>
<dbReference type="InterPro" id="IPR010414">
    <property type="entry name" value="FRG1"/>
</dbReference>
<name>A0A914EPE2_9BILA</name>
<dbReference type="AlphaFoldDB" id="A0A914EPE2"/>
<reference evidence="6" key="1">
    <citation type="submission" date="2022-11" db="UniProtKB">
        <authorList>
            <consortium name="WormBaseParasite"/>
        </authorList>
    </citation>
    <scope>IDENTIFICATION</scope>
</reference>
<keyword evidence="3" id="KW-0539">Nucleus</keyword>
<sequence>MLPPLQNPASGNGPVPAPPPSGPSRITIQGDNGRFVSSNNGDQPLICDRTIAGTWETFEFENVGNDKVALKSMGKYVSSENGDAPMTCNRKAVDGWEKFDLVHHQDGTVSLKCNNGKYVSSEEGKIPMTCNRLIIGPWEKFRIRG</sequence>
<feature type="region of interest" description="Disordered" evidence="4">
    <location>
        <begin position="1"/>
        <end position="41"/>
    </location>
</feature>
<feature type="compositionally biased region" description="Polar residues" evidence="4">
    <location>
        <begin position="26"/>
        <end position="41"/>
    </location>
</feature>
<dbReference type="CDD" id="cd23342">
    <property type="entry name" value="beta-trefoil_FSCN_ZgPorA-like"/>
    <property type="match status" value="1"/>
</dbReference>
<comment type="similarity">
    <text evidence="2">Belongs to the FRG1 family.</text>
</comment>
<proteinExistence type="inferred from homology"/>
<keyword evidence="5" id="KW-1185">Reference proteome</keyword>
<evidence type="ECO:0000313" key="5">
    <source>
        <dbReference type="Proteomes" id="UP000887540"/>
    </source>
</evidence>
<evidence type="ECO:0000313" key="6">
    <source>
        <dbReference type="WBParaSite" id="ACRNAN_scaffold9495.g24904.t1"/>
    </source>
</evidence>
<evidence type="ECO:0000256" key="4">
    <source>
        <dbReference type="SAM" id="MobiDB-lite"/>
    </source>
</evidence>
<organism evidence="5 6">
    <name type="scientific">Acrobeloides nanus</name>
    <dbReference type="NCBI Taxonomy" id="290746"/>
    <lineage>
        <taxon>Eukaryota</taxon>
        <taxon>Metazoa</taxon>
        <taxon>Ecdysozoa</taxon>
        <taxon>Nematoda</taxon>
        <taxon>Chromadorea</taxon>
        <taxon>Rhabditida</taxon>
        <taxon>Tylenchina</taxon>
        <taxon>Cephalobomorpha</taxon>
        <taxon>Cephaloboidea</taxon>
        <taxon>Cephalobidae</taxon>
        <taxon>Acrobeloides</taxon>
    </lineage>
</organism>
<dbReference type="Pfam" id="PF06229">
    <property type="entry name" value="FRG1"/>
    <property type="match status" value="1"/>
</dbReference>
<dbReference type="GO" id="GO:0005730">
    <property type="term" value="C:nucleolus"/>
    <property type="evidence" value="ECO:0007669"/>
    <property type="project" value="UniProtKB-SubCell"/>
</dbReference>
<dbReference type="SUPFAM" id="SSF50405">
    <property type="entry name" value="Actin-crosslinking proteins"/>
    <property type="match status" value="1"/>
</dbReference>
<dbReference type="WBParaSite" id="ACRNAN_scaffold9495.g24904.t1">
    <property type="protein sequence ID" value="ACRNAN_scaffold9495.g24904.t1"/>
    <property type="gene ID" value="ACRNAN_scaffold9495.g24904"/>
</dbReference>
<dbReference type="Gene3D" id="2.80.10.50">
    <property type="match status" value="1"/>
</dbReference>
<accession>A0A914EPE2</accession>
<evidence type="ECO:0000256" key="2">
    <source>
        <dbReference type="ARBA" id="ARBA00010878"/>
    </source>
</evidence>
<dbReference type="InterPro" id="IPR008999">
    <property type="entry name" value="Actin-crosslinking"/>
</dbReference>
<evidence type="ECO:0000256" key="3">
    <source>
        <dbReference type="ARBA" id="ARBA00023242"/>
    </source>
</evidence>
<protein>
    <submittedName>
        <fullName evidence="6">Uncharacterized protein</fullName>
    </submittedName>
</protein>